<dbReference type="InterPro" id="IPR017938">
    <property type="entry name" value="Riboflavin_synthase-like_b-brl"/>
</dbReference>
<keyword evidence="12 13" id="KW-0472">Membrane</keyword>
<feature type="transmembrane region" description="Helical" evidence="13">
    <location>
        <begin position="178"/>
        <end position="195"/>
    </location>
</feature>
<dbReference type="PANTHER" id="PTHR47354">
    <property type="entry name" value="NADH OXIDOREDUCTASE HCR"/>
    <property type="match status" value="1"/>
</dbReference>
<keyword evidence="9" id="KW-0560">Oxidoreductase</keyword>
<dbReference type="GO" id="GO:0050660">
    <property type="term" value="F:flavin adenine dinucleotide binding"/>
    <property type="evidence" value="ECO:0007669"/>
    <property type="project" value="TreeGrafter"/>
</dbReference>
<keyword evidence="6" id="KW-0479">Metal-binding</keyword>
<evidence type="ECO:0000256" key="2">
    <source>
        <dbReference type="ARBA" id="ARBA00004141"/>
    </source>
</evidence>
<dbReference type="Pfam" id="PF00175">
    <property type="entry name" value="NAD_binding_1"/>
    <property type="match status" value="1"/>
</dbReference>
<protein>
    <submittedName>
        <fullName evidence="15">Ferric reductase</fullName>
    </submittedName>
</protein>
<dbReference type="InterPro" id="IPR013112">
    <property type="entry name" value="FAD-bd_8"/>
</dbReference>
<keyword evidence="10" id="KW-0408">Iron</keyword>
<evidence type="ECO:0000256" key="4">
    <source>
        <dbReference type="ARBA" id="ARBA00022692"/>
    </source>
</evidence>
<evidence type="ECO:0000313" key="16">
    <source>
        <dbReference type="Proteomes" id="UP000237466"/>
    </source>
</evidence>
<feature type="transmembrane region" description="Helical" evidence="13">
    <location>
        <begin position="201"/>
        <end position="223"/>
    </location>
</feature>
<evidence type="ECO:0000256" key="10">
    <source>
        <dbReference type="ARBA" id="ARBA00023004"/>
    </source>
</evidence>
<evidence type="ECO:0000256" key="7">
    <source>
        <dbReference type="ARBA" id="ARBA00022827"/>
    </source>
</evidence>
<evidence type="ECO:0000256" key="12">
    <source>
        <dbReference type="ARBA" id="ARBA00023136"/>
    </source>
</evidence>
<organism evidence="15 16">
    <name type="scientific">Vibrio vulnificus</name>
    <dbReference type="NCBI Taxonomy" id="672"/>
    <lineage>
        <taxon>Bacteria</taxon>
        <taxon>Pseudomonadati</taxon>
        <taxon>Pseudomonadota</taxon>
        <taxon>Gammaproteobacteria</taxon>
        <taxon>Vibrionales</taxon>
        <taxon>Vibrionaceae</taxon>
        <taxon>Vibrio</taxon>
    </lineage>
</organism>
<dbReference type="Pfam" id="PF08022">
    <property type="entry name" value="FAD_binding_8"/>
    <property type="match status" value="1"/>
</dbReference>
<evidence type="ECO:0000256" key="13">
    <source>
        <dbReference type="SAM" id="Phobius"/>
    </source>
</evidence>
<evidence type="ECO:0000256" key="5">
    <source>
        <dbReference type="ARBA" id="ARBA00022714"/>
    </source>
</evidence>
<dbReference type="InterPro" id="IPR039261">
    <property type="entry name" value="FNR_nucleotide-bd"/>
</dbReference>
<feature type="transmembrane region" description="Helical" evidence="13">
    <location>
        <begin position="12"/>
        <end position="31"/>
    </location>
</feature>
<comment type="cofactor">
    <cofactor evidence="1">
        <name>FAD</name>
        <dbReference type="ChEBI" id="CHEBI:57692"/>
    </cofactor>
</comment>
<accession>A0A2S3R8L3</accession>
<dbReference type="SUPFAM" id="SSF52343">
    <property type="entry name" value="Ferredoxin reductase-like, C-terminal NADP-linked domain"/>
    <property type="match status" value="1"/>
</dbReference>
<name>A0A2S3R8L3_VIBVL</name>
<evidence type="ECO:0000256" key="8">
    <source>
        <dbReference type="ARBA" id="ARBA00022989"/>
    </source>
</evidence>
<keyword evidence="4 13" id="KW-0812">Transmembrane</keyword>
<reference evidence="15 16" key="1">
    <citation type="journal article" date="2018" name="Front. Microbiol.">
        <title>Phylogeny of Vibrio vulnificus from the Analysis of the Core-Genome: Implications for Intra-Species Taxonomy.</title>
        <authorList>
            <person name="Roig F.J."/>
            <person name="Gonzalez-Candelas F."/>
            <person name="Sanjuan E."/>
            <person name="Fouz B."/>
            <person name="Feil E.J."/>
            <person name="Llorens C."/>
            <person name="Baker-Austin C."/>
            <person name="Oliver J.D."/>
            <person name="Danin-Poleg Y."/>
            <person name="Gibas C.J."/>
            <person name="Kashi Y."/>
            <person name="Gulig P.A."/>
            <person name="Morrison S.S."/>
            <person name="Amaro C."/>
        </authorList>
    </citation>
    <scope>NUCLEOTIDE SEQUENCE [LARGE SCALE GENOMIC DNA]</scope>
    <source>
        <strain evidence="15 16">CECT4608</strain>
    </source>
</reference>
<feature type="transmembrane region" description="Helical" evidence="13">
    <location>
        <begin position="43"/>
        <end position="63"/>
    </location>
</feature>
<keyword evidence="11" id="KW-0411">Iron-sulfur</keyword>
<keyword evidence="5" id="KW-0001">2Fe-2S</keyword>
<dbReference type="InterPro" id="IPR001433">
    <property type="entry name" value="OxRdtase_FAD/NAD-bd"/>
</dbReference>
<dbReference type="Proteomes" id="UP000237466">
    <property type="component" value="Unassembled WGS sequence"/>
</dbReference>
<dbReference type="InterPro" id="IPR017927">
    <property type="entry name" value="FAD-bd_FR_type"/>
</dbReference>
<dbReference type="AlphaFoldDB" id="A0A2S3R8L3"/>
<keyword evidence="7" id="KW-0274">FAD</keyword>
<feature type="transmembrane region" description="Helical" evidence="13">
    <location>
        <begin position="147"/>
        <end position="166"/>
    </location>
</feature>
<dbReference type="Pfam" id="PF01794">
    <property type="entry name" value="Ferric_reduct"/>
    <property type="match status" value="1"/>
</dbReference>
<evidence type="ECO:0000256" key="6">
    <source>
        <dbReference type="ARBA" id="ARBA00022723"/>
    </source>
</evidence>
<dbReference type="GO" id="GO:0051537">
    <property type="term" value="F:2 iron, 2 sulfur cluster binding"/>
    <property type="evidence" value="ECO:0007669"/>
    <property type="project" value="UniProtKB-KW"/>
</dbReference>
<dbReference type="InterPro" id="IPR013130">
    <property type="entry name" value="Fe3_Rdtase_TM_dom"/>
</dbReference>
<dbReference type="EMBL" id="PDGH01000017">
    <property type="protein sequence ID" value="POB50016.1"/>
    <property type="molecule type" value="Genomic_DNA"/>
</dbReference>
<feature type="domain" description="FAD-binding FR-type" evidence="14">
    <location>
        <begin position="226"/>
        <end position="323"/>
    </location>
</feature>
<evidence type="ECO:0000256" key="11">
    <source>
        <dbReference type="ARBA" id="ARBA00023014"/>
    </source>
</evidence>
<proteinExistence type="predicted"/>
<sequence>MDLVMDRVKQSIGIAVVIVTLLWLQAEPSLFSSQNVFQWRSAFVQYSGILALMMFSVAMVLALRLPTIERWTQGIDKGYRIHKWLGIVGLSLGVFHWFTYHLPKWLISLDLLEKPVRFDGSGPHGQLSEWGVWLKQAKPVAMAMGEWGFYLLIVLVVVSLWSAVKYKSFRLSHQLMPVAYLFIAAHAFILLKKAYLGTPIYWVTLLFLSVGSLAALYSLFGLIGKKVRYAAQVTRIHYCPNSQTLDLIVAVENRWKGHKAGQFVYLRFAGEEPHPFTIASAAQGNQLRFLIKELGDFTTGLRDRIRVGERLEIEGPYGQFDFSANKAQIWIGGGVGIAPFMAGLDALAAIEHSRRVHLFFCCQKVDPQMCEELKRKAHTAHASLTIIDASVDPLLTAEDIAKQCGDLRDYDFYFCGPVAFSHALKQALKPYQVDIHQRFHEEWFVMR</sequence>
<evidence type="ECO:0000256" key="9">
    <source>
        <dbReference type="ARBA" id="ARBA00023002"/>
    </source>
</evidence>
<evidence type="ECO:0000256" key="3">
    <source>
        <dbReference type="ARBA" id="ARBA00022630"/>
    </source>
</evidence>
<feature type="transmembrane region" description="Helical" evidence="13">
    <location>
        <begin position="84"/>
        <end position="102"/>
    </location>
</feature>
<dbReference type="PANTHER" id="PTHR47354:SF8">
    <property type="entry name" value="1,2-PHENYLACETYL-COA EPOXIDASE, SUBUNIT E"/>
    <property type="match status" value="1"/>
</dbReference>
<dbReference type="PRINTS" id="PR00410">
    <property type="entry name" value="PHEHYDRXLASE"/>
</dbReference>
<dbReference type="GO" id="GO:0016020">
    <property type="term" value="C:membrane"/>
    <property type="evidence" value="ECO:0007669"/>
    <property type="project" value="UniProtKB-SubCell"/>
</dbReference>
<dbReference type="GO" id="GO:0046872">
    <property type="term" value="F:metal ion binding"/>
    <property type="evidence" value="ECO:0007669"/>
    <property type="project" value="UniProtKB-KW"/>
</dbReference>
<dbReference type="Gene3D" id="3.40.50.80">
    <property type="entry name" value="Nucleotide-binding domain of ferredoxin-NADP reductase (FNR) module"/>
    <property type="match status" value="1"/>
</dbReference>
<dbReference type="PROSITE" id="PS51384">
    <property type="entry name" value="FAD_FR"/>
    <property type="match status" value="1"/>
</dbReference>
<comment type="caution">
    <text evidence="15">The sequence shown here is derived from an EMBL/GenBank/DDBJ whole genome shotgun (WGS) entry which is preliminary data.</text>
</comment>
<dbReference type="InterPro" id="IPR050415">
    <property type="entry name" value="MRET"/>
</dbReference>
<dbReference type="Gene3D" id="2.40.30.10">
    <property type="entry name" value="Translation factors"/>
    <property type="match status" value="1"/>
</dbReference>
<keyword evidence="8 13" id="KW-1133">Transmembrane helix</keyword>
<evidence type="ECO:0000313" key="15">
    <source>
        <dbReference type="EMBL" id="POB50016.1"/>
    </source>
</evidence>
<dbReference type="GO" id="GO:0016491">
    <property type="term" value="F:oxidoreductase activity"/>
    <property type="evidence" value="ECO:0007669"/>
    <property type="project" value="UniProtKB-KW"/>
</dbReference>
<dbReference type="SUPFAM" id="SSF63380">
    <property type="entry name" value="Riboflavin synthase domain-like"/>
    <property type="match status" value="1"/>
</dbReference>
<comment type="subcellular location">
    <subcellularLocation>
        <location evidence="2">Membrane</location>
        <topology evidence="2">Multi-pass membrane protein</topology>
    </subcellularLocation>
</comment>
<gene>
    <name evidence="15" type="ORF">CRN52_01025</name>
</gene>
<evidence type="ECO:0000256" key="1">
    <source>
        <dbReference type="ARBA" id="ARBA00001974"/>
    </source>
</evidence>
<keyword evidence="3" id="KW-0285">Flavoprotein</keyword>
<evidence type="ECO:0000259" key="14">
    <source>
        <dbReference type="PROSITE" id="PS51384"/>
    </source>
</evidence>
<dbReference type="CDD" id="cd06198">
    <property type="entry name" value="FNR_like_3"/>
    <property type="match status" value="1"/>
</dbReference>